<dbReference type="SUPFAM" id="SSF56954">
    <property type="entry name" value="Outer membrane efflux proteins (OEP)"/>
    <property type="match status" value="1"/>
</dbReference>
<keyword evidence="6" id="KW-0472">Membrane</keyword>
<evidence type="ECO:0000256" key="2">
    <source>
        <dbReference type="ARBA" id="ARBA00007613"/>
    </source>
</evidence>
<comment type="subcellular location">
    <subcellularLocation>
        <location evidence="1">Cell outer membrane</location>
    </subcellularLocation>
</comment>
<dbReference type="AlphaFoldDB" id="A0A1G5EIG2"/>
<evidence type="ECO:0000256" key="1">
    <source>
        <dbReference type="ARBA" id="ARBA00004442"/>
    </source>
</evidence>
<keyword evidence="7" id="KW-0998">Cell outer membrane</keyword>
<reference evidence="9 10" key="1">
    <citation type="submission" date="2016-10" db="EMBL/GenBank/DDBJ databases">
        <authorList>
            <person name="de Groot N.N."/>
        </authorList>
    </citation>
    <scope>NUCLEOTIDE SEQUENCE [LARGE SCALE GENOMIC DNA]</scope>
    <source>
        <strain evidence="9 10">CGMCC 1.7031</strain>
    </source>
</reference>
<gene>
    <name evidence="9" type="ORF">SAMN02927903_01069</name>
</gene>
<accession>A0A1G5EIG2</accession>
<feature type="chain" id="PRO_5011477453" evidence="8">
    <location>
        <begin position="28"/>
        <end position="453"/>
    </location>
</feature>
<name>A0A1G5EIG2_9FLAO</name>
<dbReference type="GO" id="GO:0015562">
    <property type="term" value="F:efflux transmembrane transporter activity"/>
    <property type="evidence" value="ECO:0007669"/>
    <property type="project" value="InterPro"/>
</dbReference>
<evidence type="ECO:0000313" key="9">
    <source>
        <dbReference type="EMBL" id="SCY26736.1"/>
    </source>
</evidence>
<sequence>MKMPSFLRTPTALLLLLTGLGQQFVQAQNKPISLKDAVTFALANKADAQKAKLDIENAGYEIQEVRAGALPTVSANGNLTYNAIIQQSALPGDIVGAPGTVVLIPFGQEWLSTAGVSLSQNIFDMSVFTGLKAAKSTRQFYQINASLTEEQVIERVANAYYQVLVAQEKLAVSDSLYQSTAKVRDIIKGQFDNGLAKKIDLDRTMVNLYNLDTERQQNRNNVALQETALKFYMGMPVETPITLVKEHIEVKPLALDEQPNSTNRFEYQLMTTQEQLYKYQKQSKVAAYYPTLSLNAYYNYQGTGQEFPWFSKPVDGTYWTDYASIGLNLKVPIFSGLGNRARVGKADVELRKHQQDMADKKLSLDKEYFDAVTVIKNNLKTLESQTENVTLARDVLDDTLNNYYNGLATLTDLLDSEQAYTQAQNNYNTALLNYKLAEVQFIKSKGQLKSLAQ</sequence>
<dbReference type="PANTHER" id="PTHR30026:SF20">
    <property type="entry name" value="OUTER MEMBRANE PROTEIN TOLC"/>
    <property type="match status" value="1"/>
</dbReference>
<evidence type="ECO:0000256" key="7">
    <source>
        <dbReference type="ARBA" id="ARBA00023237"/>
    </source>
</evidence>
<evidence type="ECO:0000256" key="5">
    <source>
        <dbReference type="ARBA" id="ARBA00022692"/>
    </source>
</evidence>
<dbReference type="GO" id="GO:0009279">
    <property type="term" value="C:cell outer membrane"/>
    <property type="evidence" value="ECO:0007669"/>
    <property type="project" value="UniProtKB-SubCell"/>
</dbReference>
<dbReference type="GO" id="GO:0015288">
    <property type="term" value="F:porin activity"/>
    <property type="evidence" value="ECO:0007669"/>
    <property type="project" value="TreeGrafter"/>
</dbReference>
<keyword evidence="3" id="KW-0813">Transport</keyword>
<feature type="signal peptide" evidence="8">
    <location>
        <begin position="1"/>
        <end position="27"/>
    </location>
</feature>
<keyword evidence="8" id="KW-0732">Signal</keyword>
<dbReference type="Pfam" id="PF02321">
    <property type="entry name" value="OEP"/>
    <property type="match status" value="2"/>
</dbReference>
<dbReference type="InterPro" id="IPR003423">
    <property type="entry name" value="OMP_efflux"/>
</dbReference>
<protein>
    <submittedName>
        <fullName evidence="9">Outer membrane protein TolC</fullName>
    </submittedName>
</protein>
<dbReference type="Proteomes" id="UP000199354">
    <property type="component" value="Unassembled WGS sequence"/>
</dbReference>
<organism evidence="9 10">
    <name type="scientific">Flavobacterium caeni</name>
    <dbReference type="NCBI Taxonomy" id="490189"/>
    <lineage>
        <taxon>Bacteria</taxon>
        <taxon>Pseudomonadati</taxon>
        <taxon>Bacteroidota</taxon>
        <taxon>Flavobacteriia</taxon>
        <taxon>Flavobacteriales</taxon>
        <taxon>Flavobacteriaceae</taxon>
        <taxon>Flavobacterium</taxon>
    </lineage>
</organism>
<evidence type="ECO:0000313" key="10">
    <source>
        <dbReference type="Proteomes" id="UP000199354"/>
    </source>
</evidence>
<keyword evidence="4" id="KW-1134">Transmembrane beta strand</keyword>
<dbReference type="GO" id="GO:1990281">
    <property type="term" value="C:efflux pump complex"/>
    <property type="evidence" value="ECO:0007669"/>
    <property type="project" value="TreeGrafter"/>
</dbReference>
<evidence type="ECO:0000256" key="8">
    <source>
        <dbReference type="SAM" id="SignalP"/>
    </source>
</evidence>
<proteinExistence type="inferred from homology"/>
<dbReference type="STRING" id="490189.SAMN02927903_01069"/>
<evidence type="ECO:0000256" key="3">
    <source>
        <dbReference type="ARBA" id="ARBA00022448"/>
    </source>
</evidence>
<dbReference type="EMBL" id="FMVF01000004">
    <property type="protein sequence ID" value="SCY26736.1"/>
    <property type="molecule type" value="Genomic_DNA"/>
</dbReference>
<evidence type="ECO:0000256" key="6">
    <source>
        <dbReference type="ARBA" id="ARBA00023136"/>
    </source>
</evidence>
<keyword evidence="10" id="KW-1185">Reference proteome</keyword>
<dbReference type="InterPro" id="IPR051906">
    <property type="entry name" value="TolC-like"/>
</dbReference>
<dbReference type="OrthoDB" id="367883at2"/>
<comment type="similarity">
    <text evidence="2">Belongs to the outer membrane factor (OMF) (TC 1.B.17) family.</text>
</comment>
<dbReference type="RefSeq" id="WP_091141257.1">
    <property type="nucleotide sequence ID" value="NZ_FMVF01000004.1"/>
</dbReference>
<dbReference type="PANTHER" id="PTHR30026">
    <property type="entry name" value="OUTER MEMBRANE PROTEIN TOLC"/>
    <property type="match status" value="1"/>
</dbReference>
<dbReference type="Gene3D" id="1.20.1600.10">
    <property type="entry name" value="Outer membrane efflux proteins (OEP)"/>
    <property type="match status" value="1"/>
</dbReference>
<keyword evidence="5" id="KW-0812">Transmembrane</keyword>
<evidence type="ECO:0000256" key="4">
    <source>
        <dbReference type="ARBA" id="ARBA00022452"/>
    </source>
</evidence>